<dbReference type="SUPFAM" id="SSF56784">
    <property type="entry name" value="HAD-like"/>
    <property type="match status" value="1"/>
</dbReference>
<gene>
    <name evidence="1" type="ORF">FRZ02_22800</name>
</gene>
<protein>
    <submittedName>
        <fullName evidence="1">HAD family hydrolase</fullName>
    </submittedName>
</protein>
<dbReference type="Pfam" id="PF12710">
    <property type="entry name" value="HAD"/>
    <property type="match status" value="1"/>
</dbReference>
<dbReference type="InterPro" id="IPR023198">
    <property type="entry name" value="PGP-like_dom2"/>
</dbReference>
<dbReference type="RefSeq" id="WP_146582572.1">
    <property type="nucleotide sequence ID" value="NZ_JBEXKF010000028.1"/>
</dbReference>
<organism evidence="1 2">
    <name type="scientific">Streptomyces albidoflavus</name>
    <dbReference type="NCBI Taxonomy" id="1886"/>
    <lineage>
        <taxon>Bacteria</taxon>
        <taxon>Bacillati</taxon>
        <taxon>Actinomycetota</taxon>
        <taxon>Actinomycetes</taxon>
        <taxon>Kitasatosporales</taxon>
        <taxon>Streptomycetaceae</taxon>
        <taxon>Streptomyces</taxon>
        <taxon>Streptomyces albidoflavus group</taxon>
    </lineage>
</organism>
<dbReference type="SFLD" id="SFLDS00003">
    <property type="entry name" value="Haloacid_Dehalogenase"/>
    <property type="match status" value="1"/>
</dbReference>
<comment type="caution">
    <text evidence="1">The sequence shown here is derived from an EMBL/GenBank/DDBJ whole genome shotgun (WGS) entry which is preliminary data.</text>
</comment>
<keyword evidence="2" id="KW-1185">Reference proteome</keyword>
<dbReference type="EMBL" id="VOGX01000039">
    <property type="protein sequence ID" value="TWV21412.1"/>
    <property type="molecule type" value="Genomic_DNA"/>
</dbReference>
<keyword evidence="1" id="KW-0378">Hydrolase</keyword>
<dbReference type="Proteomes" id="UP000318052">
    <property type="component" value="Unassembled WGS sequence"/>
</dbReference>
<dbReference type="InterPro" id="IPR023214">
    <property type="entry name" value="HAD_sf"/>
</dbReference>
<dbReference type="Gene3D" id="1.10.150.240">
    <property type="entry name" value="Putative phosphatase, domain 2"/>
    <property type="match status" value="1"/>
</dbReference>
<dbReference type="GO" id="GO:0016787">
    <property type="term" value="F:hydrolase activity"/>
    <property type="evidence" value="ECO:0007669"/>
    <property type="project" value="UniProtKB-KW"/>
</dbReference>
<sequence>MALVLWDIDHTLIDTRGIGRELSAAAFREVTGREMRRQASIDGSTETVIFRETAKLHGLSTTRADFERFAAALAKQHVGRAADLRERGCALPGAVAALDAFATARVRQTVVTGNVKAVARIKLETFGLDQHIDWDLGAYGEDGALRPELVARALERAASEPGETVLIGDTPADVEGGLAHGVRVIAVATGRSTADVLRAAGAHFVLPGLADTEALLAAYGREEITHQHPRP</sequence>
<evidence type="ECO:0000313" key="1">
    <source>
        <dbReference type="EMBL" id="TWV21412.1"/>
    </source>
</evidence>
<name>A0ABY3GUM4_9ACTN</name>
<evidence type="ECO:0000313" key="2">
    <source>
        <dbReference type="Proteomes" id="UP000318052"/>
    </source>
</evidence>
<reference evidence="2" key="1">
    <citation type="journal article" date="2019" name="Microbiol. Resour. Announc.">
        <title>Draft Genomic Sequences of Streptomyces misionensis and Streptomyces albidoflavus, bacteria applied for phytopathogen biocontrol.</title>
        <authorList>
            <person name="Pylro V."/>
            <person name="Dias A."/>
            <person name="Andreote F."/>
            <person name="Varani A."/>
            <person name="Andreote C."/>
            <person name="Bernardo E."/>
            <person name="Martins T."/>
        </authorList>
    </citation>
    <scope>NUCLEOTIDE SEQUENCE [LARGE SCALE GENOMIC DNA]</scope>
    <source>
        <strain evidence="2">77</strain>
    </source>
</reference>
<dbReference type="InterPro" id="IPR050155">
    <property type="entry name" value="HAD-like_hydrolase_sf"/>
</dbReference>
<dbReference type="SFLD" id="SFLDG01129">
    <property type="entry name" value="C1.5:_HAD__Beta-PGM__Phosphata"/>
    <property type="match status" value="1"/>
</dbReference>
<dbReference type="InterPro" id="IPR036412">
    <property type="entry name" value="HAD-like_sf"/>
</dbReference>
<proteinExistence type="predicted"/>
<dbReference type="PANTHER" id="PTHR43434">
    <property type="entry name" value="PHOSPHOGLYCOLATE PHOSPHATASE"/>
    <property type="match status" value="1"/>
</dbReference>
<accession>A0ABY3GUM4</accession>
<dbReference type="Gene3D" id="3.40.50.1000">
    <property type="entry name" value="HAD superfamily/HAD-like"/>
    <property type="match status" value="1"/>
</dbReference>
<dbReference type="PANTHER" id="PTHR43434:SF1">
    <property type="entry name" value="PHOSPHOGLYCOLATE PHOSPHATASE"/>
    <property type="match status" value="1"/>
</dbReference>